<proteinExistence type="predicted"/>
<evidence type="ECO:0000313" key="1">
    <source>
        <dbReference type="EMBL" id="GAU42312.1"/>
    </source>
</evidence>
<protein>
    <submittedName>
        <fullName evidence="1">Uncharacterized protein</fullName>
    </submittedName>
</protein>
<dbReference type="Proteomes" id="UP000242715">
    <property type="component" value="Unassembled WGS sequence"/>
</dbReference>
<keyword evidence="2" id="KW-1185">Reference proteome</keyword>
<dbReference type="EMBL" id="DF973910">
    <property type="protein sequence ID" value="GAU42312.1"/>
    <property type="molecule type" value="Genomic_DNA"/>
</dbReference>
<accession>A0A2Z6P1L1</accession>
<organism evidence="1 2">
    <name type="scientific">Trifolium subterraneum</name>
    <name type="common">Subterranean clover</name>
    <dbReference type="NCBI Taxonomy" id="3900"/>
    <lineage>
        <taxon>Eukaryota</taxon>
        <taxon>Viridiplantae</taxon>
        <taxon>Streptophyta</taxon>
        <taxon>Embryophyta</taxon>
        <taxon>Tracheophyta</taxon>
        <taxon>Spermatophyta</taxon>
        <taxon>Magnoliopsida</taxon>
        <taxon>eudicotyledons</taxon>
        <taxon>Gunneridae</taxon>
        <taxon>Pentapetalae</taxon>
        <taxon>rosids</taxon>
        <taxon>fabids</taxon>
        <taxon>Fabales</taxon>
        <taxon>Fabaceae</taxon>
        <taxon>Papilionoideae</taxon>
        <taxon>50 kb inversion clade</taxon>
        <taxon>NPAAA clade</taxon>
        <taxon>Hologalegina</taxon>
        <taxon>IRL clade</taxon>
        <taxon>Trifolieae</taxon>
        <taxon>Trifolium</taxon>
    </lineage>
</organism>
<evidence type="ECO:0000313" key="2">
    <source>
        <dbReference type="Proteomes" id="UP000242715"/>
    </source>
</evidence>
<name>A0A2Z6P1L1_TRISU</name>
<dbReference type="OrthoDB" id="1455140at2759"/>
<gene>
    <name evidence="1" type="ORF">TSUD_140490</name>
</gene>
<reference evidence="2" key="1">
    <citation type="journal article" date="2017" name="Front. Plant Sci.">
        <title>Climate Clever Clovers: New Paradigm to Reduce the Environmental Footprint of Ruminants by Breeding Low Methanogenic Forages Utilizing Haplotype Variation.</title>
        <authorList>
            <person name="Kaur P."/>
            <person name="Appels R."/>
            <person name="Bayer P.E."/>
            <person name="Keeble-Gagnere G."/>
            <person name="Wang J."/>
            <person name="Hirakawa H."/>
            <person name="Shirasawa K."/>
            <person name="Vercoe P."/>
            <person name="Stefanova K."/>
            <person name="Durmic Z."/>
            <person name="Nichols P."/>
            <person name="Revell C."/>
            <person name="Isobe S.N."/>
            <person name="Edwards D."/>
            <person name="Erskine W."/>
        </authorList>
    </citation>
    <scope>NUCLEOTIDE SEQUENCE [LARGE SCALE GENOMIC DNA]</scope>
    <source>
        <strain evidence="2">cv. Daliak</strain>
    </source>
</reference>
<sequence>MRNSTFRISLTPFLDERKVVPMSVYDNLDVDITGIQHDSRFVPPDKLYNSNVQILGTYDILPTNCLTKSMFMMLHFKVDLCCFNGKCVIHNITLSSALSRTKPLGGGLFSMGCTMASLWEEFARQLCSHIHLMTTSPLQFKKEVIMNLVSLRWFFVPHVLPAPLERLILKPDFRPHAKPPSLLASFSTVRTSATEMKMFSLVTEHEVLD</sequence>
<dbReference type="AlphaFoldDB" id="A0A2Z6P1L1"/>